<dbReference type="EC" id="2.3.3.16" evidence="3"/>
<dbReference type="InterPro" id="IPR016143">
    <property type="entry name" value="Citrate_synth-like_sm_a-sub"/>
</dbReference>
<comment type="similarity">
    <text evidence="2">Belongs to the citrate synthase family.</text>
</comment>
<dbReference type="GO" id="GO:0005975">
    <property type="term" value="P:carbohydrate metabolic process"/>
    <property type="evidence" value="ECO:0007669"/>
    <property type="project" value="TreeGrafter"/>
</dbReference>
<evidence type="ECO:0000256" key="3">
    <source>
        <dbReference type="ARBA" id="ARBA00012972"/>
    </source>
</evidence>
<name>A0A158GRN0_CABSO</name>
<evidence type="ECO:0000256" key="5">
    <source>
        <dbReference type="SAM" id="MobiDB-lite"/>
    </source>
</evidence>
<dbReference type="PANTHER" id="PTHR11739:SF4">
    <property type="entry name" value="CITRATE SYNTHASE, PEROXISOMAL"/>
    <property type="match status" value="1"/>
</dbReference>
<reference evidence="6 7" key="1">
    <citation type="submission" date="2016-01" db="EMBL/GenBank/DDBJ databases">
        <authorList>
            <person name="Oliw E.H."/>
        </authorList>
    </citation>
    <scope>NUCLEOTIDE SEQUENCE [LARGE SCALE GENOMIC DNA]</scope>
    <source>
        <strain evidence="6">LMG 22029</strain>
    </source>
</reference>
<feature type="region of interest" description="Disordered" evidence="5">
    <location>
        <begin position="248"/>
        <end position="274"/>
    </location>
</feature>
<dbReference type="AlphaFoldDB" id="A0A158GRN0"/>
<evidence type="ECO:0000313" key="6">
    <source>
        <dbReference type="EMBL" id="SAL34491.1"/>
    </source>
</evidence>
<dbReference type="GO" id="GO:0006099">
    <property type="term" value="P:tricarboxylic acid cycle"/>
    <property type="evidence" value="ECO:0007669"/>
    <property type="project" value="UniProtKB-UniPathway"/>
</dbReference>
<protein>
    <recommendedName>
        <fullName evidence="3">citrate synthase (unknown stereospecificity)</fullName>
        <ecNumber evidence="3">2.3.3.16</ecNumber>
    </recommendedName>
</protein>
<organism evidence="6 7">
    <name type="scientific">Caballeronia sordidicola</name>
    <name type="common">Burkholderia sordidicola</name>
    <dbReference type="NCBI Taxonomy" id="196367"/>
    <lineage>
        <taxon>Bacteria</taxon>
        <taxon>Pseudomonadati</taxon>
        <taxon>Pseudomonadota</taxon>
        <taxon>Betaproteobacteria</taxon>
        <taxon>Burkholderiales</taxon>
        <taxon>Burkholderiaceae</taxon>
        <taxon>Caballeronia</taxon>
    </lineage>
</organism>
<dbReference type="OrthoDB" id="9759263at2"/>
<dbReference type="GO" id="GO:0036440">
    <property type="term" value="F:citrate synthase activity"/>
    <property type="evidence" value="ECO:0007669"/>
    <property type="project" value="UniProtKB-EC"/>
</dbReference>
<dbReference type="InterPro" id="IPR002020">
    <property type="entry name" value="Citrate_synthase"/>
</dbReference>
<dbReference type="NCBIfam" id="NF004864">
    <property type="entry name" value="PRK06224.1-1"/>
    <property type="match status" value="1"/>
</dbReference>
<gene>
    <name evidence="6" type="ORF">AWB64_03354</name>
</gene>
<dbReference type="Proteomes" id="UP000054893">
    <property type="component" value="Unassembled WGS sequence"/>
</dbReference>
<dbReference type="InterPro" id="IPR036969">
    <property type="entry name" value="Citrate_synthase_sf"/>
</dbReference>
<dbReference type="CDD" id="cd06100">
    <property type="entry name" value="CCL_ACL-C"/>
    <property type="match status" value="1"/>
</dbReference>
<dbReference type="PANTHER" id="PTHR11739">
    <property type="entry name" value="CITRATE SYNTHASE"/>
    <property type="match status" value="1"/>
</dbReference>
<keyword evidence="4" id="KW-0808">Transferase</keyword>
<dbReference type="RefSeq" id="WP_060856494.1">
    <property type="nucleotide sequence ID" value="NZ_FCOC02000009.1"/>
</dbReference>
<sequence>MTQEFDAAALAADYWSTSIIDIHPGSINVRGFPIQELIGSISFPQMIWLMLRGELPDKNQAGLFEAALVASVDHGPHAPSIAISRMATSCGLPLNGAMASAINALDDVHGGAGQQAVELYDSIVALENAGAALEDAVEQGVDAFIGERGKYLPGFGHRFHPVDPRATRLLALVDASVEHGVIGGKYAAVARGIEALLKARKNKPVPMNIDGATAVIYAELGFAPELARGVFCLSRAVGILSHAWEQRGRKERNKGPMPRQMAYKYTGKPERHLA</sequence>
<dbReference type="SUPFAM" id="SSF48256">
    <property type="entry name" value="Citrate synthase"/>
    <property type="match status" value="1"/>
</dbReference>
<dbReference type="Gene3D" id="1.10.230.10">
    <property type="entry name" value="Cytochrome P450-Terp, domain 2"/>
    <property type="match status" value="1"/>
</dbReference>
<dbReference type="Gene3D" id="1.10.580.10">
    <property type="entry name" value="Citrate Synthase, domain 1"/>
    <property type="match status" value="2"/>
</dbReference>
<accession>A0A158GRN0</accession>
<dbReference type="Pfam" id="PF00285">
    <property type="entry name" value="Citrate_synt"/>
    <property type="match status" value="1"/>
</dbReference>
<evidence type="ECO:0000256" key="4">
    <source>
        <dbReference type="ARBA" id="ARBA00022679"/>
    </source>
</evidence>
<dbReference type="UniPathway" id="UPA00223">
    <property type="reaction ID" value="UER00717"/>
</dbReference>
<proteinExistence type="inferred from homology"/>
<comment type="pathway">
    <text evidence="1">Carbohydrate metabolism; tricarboxylic acid cycle; isocitrate from oxaloacetate: step 1/2.</text>
</comment>
<evidence type="ECO:0000256" key="2">
    <source>
        <dbReference type="ARBA" id="ARBA00010566"/>
    </source>
</evidence>
<evidence type="ECO:0000256" key="1">
    <source>
        <dbReference type="ARBA" id="ARBA00004751"/>
    </source>
</evidence>
<dbReference type="EMBL" id="FCOC02000009">
    <property type="protein sequence ID" value="SAL34491.1"/>
    <property type="molecule type" value="Genomic_DNA"/>
</dbReference>
<dbReference type="InterPro" id="IPR016142">
    <property type="entry name" value="Citrate_synth-like_lrg_a-sub"/>
</dbReference>
<evidence type="ECO:0000313" key="7">
    <source>
        <dbReference type="Proteomes" id="UP000054893"/>
    </source>
</evidence>
<dbReference type="GO" id="GO:0005829">
    <property type="term" value="C:cytosol"/>
    <property type="evidence" value="ECO:0007669"/>
    <property type="project" value="TreeGrafter"/>
</dbReference>